<reference evidence="4" key="1">
    <citation type="journal article" date="2023" name="PhytoFront">
        <title>Draft Genome Resources of Seven Strains of Tilletia horrida, Causal Agent of Kernel Smut of Rice.</title>
        <authorList>
            <person name="Khanal S."/>
            <person name="Antony Babu S."/>
            <person name="Zhou X.G."/>
        </authorList>
    </citation>
    <scope>NUCLEOTIDE SEQUENCE</scope>
    <source>
        <strain evidence="4">TX3</strain>
    </source>
</reference>
<dbReference type="PANTHER" id="PTHR28627">
    <property type="entry name" value="CYTOCHROME C OXIDASE ASSEMBLY FACTOR 5"/>
    <property type="match status" value="1"/>
</dbReference>
<feature type="compositionally biased region" description="Polar residues" evidence="3">
    <location>
        <begin position="75"/>
        <end position="86"/>
    </location>
</feature>
<accession>A0AAN6G884</accession>
<organism evidence="4 5">
    <name type="scientific">Tilletia horrida</name>
    <dbReference type="NCBI Taxonomy" id="155126"/>
    <lineage>
        <taxon>Eukaryota</taxon>
        <taxon>Fungi</taxon>
        <taxon>Dikarya</taxon>
        <taxon>Basidiomycota</taxon>
        <taxon>Ustilaginomycotina</taxon>
        <taxon>Exobasidiomycetes</taxon>
        <taxon>Tilletiales</taxon>
        <taxon>Tilletiaceae</taxon>
        <taxon>Tilletia</taxon>
    </lineage>
</organism>
<dbReference type="PANTHER" id="PTHR28627:SF1">
    <property type="entry name" value="CYTOCHROME C OXIDASE ASSEMBLY FACTOR 5"/>
    <property type="match status" value="1"/>
</dbReference>
<feature type="region of interest" description="Disordered" evidence="3">
    <location>
        <begin position="69"/>
        <end position="125"/>
    </location>
</feature>
<evidence type="ECO:0000256" key="1">
    <source>
        <dbReference type="ARBA" id="ARBA00007785"/>
    </source>
</evidence>
<comment type="similarity">
    <text evidence="1">Belongs to the PET191 family.</text>
</comment>
<feature type="compositionally biased region" description="Low complexity" evidence="3">
    <location>
        <begin position="87"/>
        <end position="96"/>
    </location>
</feature>
<evidence type="ECO:0000313" key="4">
    <source>
        <dbReference type="EMBL" id="KAK0522555.1"/>
    </source>
</evidence>
<dbReference type="GO" id="GO:0033617">
    <property type="term" value="P:mitochondrial respiratory chain complex IV assembly"/>
    <property type="evidence" value="ECO:0007669"/>
    <property type="project" value="TreeGrafter"/>
</dbReference>
<name>A0AAN6G884_9BASI</name>
<dbReference type="Proteomes" id="UP001176521">
    <property type="component" value="Unassembled WGS sequence"/>
</dbReference>
<comment type="caution">
    <text evidence="4">The sequence shown here is derived from an EMBL/GenBank/DDBJ whole genome shotgun (WGS) entry which is preliminary data.</text>
</comment>
<dbReference type="AlphaFoldDB" id="A0AAN6G884"/>
<feature type="compositionally biased region" description="Low complexity" evidence="3">
    <location>
        <begin position="106"/>
        <end position="125"/>
    </location>
</feature>
<evidence type="ECO:0000256" key="2">
    <source>
        <dbReference type="ARBA" id="ARBA00023157"/>
    </source>
</evidence>
<gene>
    <name evidence="4" type="ORF">OC842_006426</name>
</gene>
<keyword evidence="5" id="KW-1185">Reference proteome</keyword>
<dbReference type="GO" id="GO:0005739">
    <property type="term" value="C:mitochondrion"/>
    <property type="evidence" value="ECO:0007669"/>
    <property type="project" value="TreeGrafter"/>
</dbReference>
<protein>
    <recommendedName>
        <fullName evidence="6">CHCH domain-containing protein</fullName>
    </recommendedName>
</protein>
<dbReference type="PROSITE" id="PS51808">
    <property type="entry name" value="CHCH"/>
    <property type="match status" value="1"/>
</dbReference>
<sequence length="125" mass="12667">MSTCTPIRSALADCLLASPCVAQQGHSAQDCLRDHALRDALPDECKGLYRSYVECRRSMLDMRKRFRGNFLTPPGVSSSPAYTPSDASSNGSSAGSNGAGAGSAGIGTATSAGLGASPSAGINPT</sequence>
<dbReference type="InterPro" id="IPR018793">
    <property type="entry name" value="Cyt_c_oxidase_assmbl_Pet191"/>
</dbReference>
<evidence type="ECO:0000313" key="5">
    <source>
        <dbReference type="Proteomes" id="UP001176521"/>
    </source>
</evidence>
<dbReference type="Pfam" id="PF10203">
    <property type="entry name" value="Pet191_N"/>
    <property type="match status" value="1"/>
</dbReference>
<proteinExistence type="inferred from homology"/>
<evidence type="ECO:0000256" key="3">
    <source>
        <dbReference type="SAM" id="MobiDB-lite"/>
    </source>
</evidence>
<keyword evidence="2" id="KW-1015">Disulfide bond</keyword>
<dbReference type="EMBL" id="JAPDMQ010000577">
    <property type="protein sequence ID" value="KAK0522555.1"/>
    <property type="molecule type" value="Genomic_DNA"/>
</dbReference>
<evidence type="ECO:0008006" key="6">
    <source>
        <dbReference type="Google" id="ProtNLM"/>
    </source>
</evidence>